<protein>
    <submittedName>
        <fullName evidence="2">Uncharacterized protein</fullName>
    </submittedName>
</protein>
<dbReference type="Proteomes" id="UP000792457">
    <property type="component" value="Unassembled WGS sequence"/>
</dbReference>
<organism evidence="2 3">
    <name type="scientific">Ladona fulva</name>
    <name type="common">Scarce chaser dragonfly</name>
    <name type="synonym">Libellula fulva</name>
    <dbReference type="NCBI Taxonomy" id="123851"/>
    <lineage>
        <taxon>Eukaryota</taxon>
        <taxon>Metazoa</taxon>
        <taxon>Ecdysozoa</taxon>
        <taxon>Arthropoda</taxon>
        <taxon>Hexapoda</taxon>
        <taxon>Insecta</taxon>
        <taxon>Pterygota</taxon>
        <taxon>Palaeoptera</taxon>
        <taxon>Odonata</taxon>
        <taxon>Epiprocta</taxon>
        <taxon>Anisoptera</taxon>
        <taxon>Libelluloidea</taxon>
        <taxon>Libellulidae</taxon>
        <taxon>Ladona</taxon>
    </lineage>
</organism>
<dbReference type="EMBL" id="KZ308978">
    <property type="protein sequence ID" value="KAG8236015.1"/>
    <property type="molecule type" value="Genomic_DNA"/>
</dbReference>
<reference evidence="2" key="1">
    <citation type="submission" date="2013-04" db="EMBL/GenBank/DDBJ databases">
        <authorList>
            <person name="Qu J."/>
            <person name="Murali S.C."/>
            <person name="Bandaranaike D."/>
            <person name="Bellair M."/>
            <person name="Blankenburg K."/>
            <person name="Chao H."/>
            <person name="Dinh H."/>
            <person name="Doddapaneni H."/>
            <person name="Downs B."/>
            <person name="Dugan-Rocha S."/>
            <person name="Elkadiri S."/>
            <person name="Gnanaolivu R.D."/>
            <person name="Hernandez B."/>
            <person name="Javaid M."/>
            <person name="Jayaseelan J.C."/>
            <person name="Lee S."/>
            <person name="Li M."/>
            <person name="Ming W."/>
            <person name="Munidasa M."/>
            <person name="Muniz J."/>
            <person name="Nguyen L."/>
            <person name="Ongeri F."/>
            <person name="Osuji N."/>
            <person name="Pu L.-L."/>
            <person name="Puazo M."/>
            <person name="Qu C."/>
            <person name="Quiroz J."/>
            <person name="Raj R."/>
            <person name="Weissenberger G."/>
            <person name="Xin Y."/>
            <person name="Zou X."/>
            <person name="Han Y."/>
            <person name="Richards S."/>
            <person name="Worley K."/>
            <person name="Muzny D."/>
            <person name="Gibbs R."/>
        </authorList>
    </citation>
    <scope>NUCLEOTIDE SEQUENCE</scope>
    <source>
        <strain evidence="2">Sampled in the wild</strain>
    </source>
</reference>
<feature type="region of interest" description="Disordered" evidence="1">
    <location>
        <begin position="128"/>
        <end position="148"/>
    </location>
</feature>
<gene>
    <name evidence="2" type="ORF">J437_LFUL015966</name>
</gene>
<sequence length="357" mass="39513">MTATTLKFHKILYLNLGEFLILLWDIIATSKTSSLVALEEDKIRLTDIDKIISAELLNPEEGPQLFKVITKDMIDGPFENIKRNPWVVDGQCTKKASSGKFRLVQISTASDGSKFRNRSSAKLRGDSASLFTSTTSPPSSSNSLDSKPSSTLIAFDGFRQADGEGGGDERLYPARGCLIRESRGLGGRFILRQPALLCRITLKISFIFNSIVCTDFIHFGNVDGSVYPLLLGSCVSLITTTHTSTISWFRPPTPCMNSVTAHSNWTDCHLVPQLLLRQNPDIAFQTPKGCQPVHKVDSHLLETCLLVYSQQPLLQLQAECSELPSFQPLLLPLTVAEVEERQQIKTGFSPHKGRKHP</sequence>
<comment type="caution">
    <text evidence="2">The sequence shown here is derived from an EMBL/GenBank/DDBJ whole genome shotgun (WGS) entry which is preliminary data.</text>
</comment>
<proteinExistence type="predicted"/>
<evidence type="ECO:0000256" key="1">
    <source>
        <dbReference type="SAM" id="MobiDB-lite"/>
    </source>
</evidence>
<keyword evidence="3" id="KW-1185">Reference proteome</keyword>
<name>A0A8K0P4V8_LADFU</name>
<evidence type="ECO:0000313" key="2">
    <source>
        <dbReference type="EMBL" id="KAG8236015.1"/>
    </source>
</evidence>
<accession>A0A8K0P4V8</accession>
<dbReference type="AlphaFoldDB" id="A0A8K0P4V8"/>
<reference evidence="2" key="2">
    <citation type="submission" date="2017-10" db="EMBL/GenBank/DDBJ databases">
        <title>Ladona fulva Genome sequencing and assembly.</title>
        <authorList>
            <person name="Murali S."/>
            <person name="Richards S."/>
            <person name="Bandaranaike D."/>
            <person name="Bellair M."/>
            <person name="Blankenburg K."/>
            <person name="Chao H."/>
            <person name="Dinh H."/>
            <person name="Doddapaneni H."/>
            <person name="Dugan-Rocha S."/>
            <person name="Elkadiri S."/>
            <person name="Gnanaolivu R."/>
            <person name="Hernandez B."/>
            <person name="Skinner E."/>
            <person name="Javaid M."/>
            <person name="Lee S."/>
            <person name="Li M."/>
            <person name="Ming W."/>
            <person name="Munidasa M."/>
            <person name="Muniz J."/>
            <person name="Nguyen L."/>
            <person name="Hughes D."/>
            <person name="Osuji N."/>
            <person name="Pu L.-L."/>
            <person name="Puazo M."/>
            <person name="Qu C."/>
            <person name="Quiroz J."/>
            <person name="Raj R."/>
            <person name="Weissenberger G."/>
            <person name="Xin Y."/>
            <person name="Zou X."/>
            <person name="Han Y."/>
            <person name="Worley K."/>
            <person name="Muzny D."/>
            <person name="Gibbs R."/>
        </authorList>
    </citation>
    <scope>NUCLEOTIDE SEQUENCE</scope>
    <source>
        <strain evidence="2">Sampled in the wild</strain>
    </source>
</reference>
<evidence type="ECO:0000313" key="3">
    <source>
        <dbReference type="Proteomes" id="UP000792457"/>
    </source>
</evidence>